<dbReference type="InterPro" id="IPR034164">
    <property type="entry name" value="Pepsin-like_dom"/>
</dbReference>
<dbReference type="GO" id="GO:0004190">
    <property type="term" value="F:aspartic-type endopeptidase activity"/>
    <property type="evidence" value="ECO:0007669"/>
    <property type="project" value="InterPro"/>
</dbReference>
<reference evidence="5 6" key="1">
    <citation type="submission" date="2018-06" db="EMBL/GenBank/DDBJ databases">
        <title>Comparative genomics reveals the genomic features of Rhizophagus irregularis, R. cerebriforme, R. diaphanum and Gigaspora rosea, and their symbiotic lifestyle signature.</title>
        <authorList>
            <person name="Morin E."/>
            <person name="San Clemente H."/>
            <person name="Chen E.C.H."/>
            <person name="De La Providencia I."/>
            <person name="Hainaut M."/>
            <person name="Kuo A."/>
            <person name="Kohler A."/>
            <person name="Murat C."/>
            <person name="Tang N."/>
            <person name="Roy S."/>
            <person name="Loubradou J."/>
            <person name="Henrissat B."/>
            <person name="Grigoriev I.V."/>
            <person name="Corradi N."/>
            <person name="Roux C."/>
            <person name="Martin F.M."/>
        </authorList>
    </citation>
    <scope>NUCLEOTIDE SEQUENCE [LARGE SCALE GENOMIC DNA]</scope>
    <source>
        <strain evidence="5 6">DAOM 194757</strain>
    </source>
</reference>
<evidence type="ECO:0000313" key="5">
    <source>
        <dbReference type="EMBL" id="RIB27757.1"/>
    </source>
</evidence>
<dbReference type="Pfam" id="PF00026">
    <property type="entry name" value="Asp"/>
    <property type="match status" value="1"/>
</dbReference>
<comment type="similarity">
    <text evidence="1">Belongs to the peptidase A1 family.</text>
</comment>
<dbReference type="STRING" id="44941.A0A397W2E3"/>
<keyword evidence="3" id="KW-0732">Signal</keyword>
<organism evidence="5 6">
    <name type="scientific">Gigaspora rosea</name>
    <dbReference type="NCBI Taxonomy" id="44941"/>
    <lineage>
        <taxon>Eukaryota</taxon>
        <taxon>Fungi</taxon>
        <taxon>Fungi incertae sedis</taxon>
        <taxon>Mucoromycota</taxon>
        <taxon>Glomeromycotina</taxon>
        <taxon>Glomeromycetes</taxon>
        <taxon>Diversisporales</taxon>
        <taxon>Gigasporaceae</taxon>
        <taxon>Gigaspora</taxon>
    </lineage>
</organism>
<dbReference type="EMBL" id="QKWP01000088">
    <property type="protein sequence ID" value="RIB27757.1"/>
    <property type="molecule type" value="Genomic_DNA"/>
</dbReference>
<dbReference type="AlphaFoldDB" id="A0A397W2E3"/>
<accession>A0A397W2E3</accession>
<dbReference type="Proteomes" id="UP000266673">
    <property type="component" value="Unassembled WGS sequence"/>
</dbReference>
<dbReference type="InterPro" id="IPR001461">
    <property type="entry name" value="Aspartic_peptidase_A1"/>
</dbReference>
<dbReference type="PANTHER" id="PTHR47966:SF51">
    <property type="entry name" value="BETA-SITE APP-CLEAVING ENZYME, ISOFORM A-RELATED"/>
    <property type="match status" value="1"/>
</dbReference>
<dbReference type="OrthoDB" id="15189at2759"/>
<dbReference type="InterPro" id="IPR021109">
    <property type="entry name" value="Peptidase_aspartic_dom_sf"/>
</dbReference>
<evidence type="ECO:0000256" key="2">
    <source>
        <dbReference type="PIRSR" id="PIRSR601461-2"/>
    </source>
</evidence>
<dbReference type="SUPFAM" id="SSF50630">
    <property type="entry name" value="Acid proteases"/>
    <property type="match status" value="1"/>
</dbReference>
<feature type="domain" description="Peptidase A1" evidence="4">
    <location>
        <begin position="73"/>
        <end position="335"/>
    </location>
</feature>
<keyword evidence="2" id="KW-1015">Disulfide bond</keyword>
<evidence type="ECO:0000256" key="1">
    <source>
        <dbReference type="ARBA" id="ARBA00007447"/>
    </source>
</evidence>
<sequence>MHIFHIFVFIISILLFVNALPPEPLKPYTISLKKKPISKSHRLHYISKLSNNTDIKRAATVPLNDEFHHDVAYFGEITLGEQKFNVMIDTGFGDVLIPSINCTSTGCENKAKYNPANDKSFKTKDKPFGYDYSGGYVYGIRSTASLNIGGYTPGYNLGQNFGLVNVFPESLEFDEFDGILGLASSNEFVEHETNFHENIFFDYGSSNSSNAIFSLKIGREADYTESELIICGIDKNKYIGELVSTKIFDAVYFSIRLDGFSVNGGVDWDIDQRDLMDVEQRNHSFQQVCSGMIIGGITASDNDWILGSTFLKNVYSVYAYYDHEIRFAKLNDSKF</sequence>
<gene>
    <name evidence="5" type="ORF">C2G38_2239909</name>
</gene>
<evidence type="ECO:0000259" key="4">
    <source>
        <dbReference type="PROSITE" id="PS51767"/>
    </source>
</evidence>
<proteinExistence type="inferred from homology"/>
<dbReference type="CDD" id="cd05471">
    <property type="entry name" value="pepsin_like"/>
    <property type="match status" value="1"/>
</dbReference>
<evidence type="ECO:0000313" key="6">
    <source>
        <dbReference type="Proteomes" id="UP000266673"/>
    </source>
</evidence>
<feature type="chain" id="PRO_5017420397" evidence="3">
    <location>
        <begin position="20"/>
        <end position="335"/>
    </location>
</feature>
<dbReference type="GO" id="GO:0006508">
    <property type="term" value="P:proteolysis"/>
    <property type="evidence" value="ECO:0007669"/>
    <property type="project" value="InterPro"/>
</dbReference>
<dbReference type="PANTHER" id="PTHR47966">
    <property type="entry name" value="BETA-SITE APP-CLEAVING ENZYME, ISOFORM A-RELATED"/>
    <property type="match status" value="1"/>
</dbReference>
<name>A0A397W2E3_9GLOM</name>
<protein>
    <submittedName>
        <fullName evidence="5">Aspartic peptidase domain-containing protein</fullName>
    </submittedName>
</protein>
<dbReference type="PROSITE" id="PS51767">
    <property type="entry name" value="PEPTIDASE_A1"/>
    <property type="match status" value="1"/>
</dbReference>
<dbReference type="InterPro" id="IPR033121">
    <property type="entry name" value="PEPTIDASE_A1"/>
</dbReference>
<keyword evidence="6" id="KW-1185">Reference proteome</keyword>
<feature type="signal peptide" evidence="3">
    <location>
        <begin position="1"/>
        <end position="19"/>
    </location>
</feature>
<comment type="caution">
    <text evidence="5">The sequence shown here is derived from an EMBL/GenBank/DDBJ whole genome shotgun (WGS) entry which is preliminary data.</text>
</comment>
<evidence type="ECO:0000256" key="3">
    <source>
        <dbReference type="SAM" id="SignalP"/>
    </source>
</evidence>
<feature type="disulfide bond" evidence="2">
    <location>
        <begin position="102"/>
        <end position="107"/>
    </location>
</feature>
<dbReference type="Gene3D" id="2.40.70.10">
    <property type="entry name" value="Acid Proteases"/>
    <property type="match status" value="3"/>
</dbReference>